<sequence length="221" mass="23511">MPLTDDDSLFYWDDTSSSKRSRFSDTSSITHSKRTYPDRRHEVDVPEHPNDVATAPLGALMPALSGPLFPLVVAFSALVSFGLAAAFMKLGCFLLQYKAEKSVLRVKCEVTPAFAEVTAVGCAVVNGAGCVLVLLVARLLDYARRSWQQGFFWALGGLTVVAGVFVTAVGLVFLPGQLGPDGLSLIQALQAGSLGFGVVAVGLGLVGLLLFAFLCRRKKSV</sequence>
<feature type="transmembrane region" description="Helical" evidence="2">
    <location>
        <begin position="117"/>
        <end position="140"/>
    </location>
</feature>
<name>A0A5C3PIG3_9APHY</name>
<dbReference type="AlphaFoldDB" id="A0A5C3PIG3"/>
<dbReference type="InParanoid" id="A0A5C3PIG3"/>
<feature type="transmembrane region" description="Helical" evidence="2">
    <location>
        <begin position="152"/>
        <end position="174"/>
    </location>
</feature>
<feature type="transmembrane region" description="Helical" evidence="2">
    <location>
        <begin position="194"/>
        <end position="215"/>
    </location>
</feature>
<accession>A0A5C3PIG3</accession>
<evidence type="ECO:0000256" key="2">
    <source>
        <dbReference type="SAM" id="Phobius"/>
    </source>
</evidence>
<evidence type="ECO:0000313" key="3">
    <source>
        <dbReference type="EMBL" id="TFK89366.1"/>
    </source>
</evidence>
<organism evidence="3 4">
    <name type="scientific">Polyporus arcularius HHB13444</name>
    <dbReference type="NCBI Taxonomy" id="1314778"/>
    <lineage>
        <taxon>Eukaryota</taxon>
        <taxon>Fungi</taxon>
        <taxon>Dikarya</taxon>
        <taxon>Basidiomycota</taxon>
        <taxon>Agaricomycotina</taxon>
        <taxon>Agaricomycetes</taxon>
        <taxon>Polyporales</taxon>
        <taxon>Polyporaceae</taxon>
        <taxon>Polyporus</taxon>
    </lineage>
</organism>
<feature type="region of interest" description="Disordered" evidence="1">
    <location>
        <begin position="15"/>
        <end position="48"/>
    </location>
</feature>
<dbReference type="Proteomes" id="UP000308197">
    <property type="component" value="Unassembled WGS sequence"/>
</dbReference>
<gene>
    <name evidence="3" type="ORF">K466DRAFT_584670</name>
</gene>
<keyword evidence="2" id="KW-1133">Transmembrane helix</keyword>
<evidence type="ECO:0000313" key="4">
    <source>
        <dbReference type="Proteomes" id="UP000308197"/>
    </source>
</evidence>
<proteinExistence type="predicted"/>
<evidence type="ECO:0000256" key="1">
    <source>
        <dbReference type="SAM" id="MobiDB-lite"/>
    </source>
</evidence>
<keyword evidence="4" id="KW-1185">Reference proteome</keyword>
<feature type="transmembrane region" description="Helical" evidence="2">
    <location>
        <begin position="68"/>
        <end position="97"/>
    </location>
</feature>
<dbReference type="EMBL" id="ML211078">
    <property type="protein sequence ID" value="TFK89366.1"/>
    <property type="molecule type" value="Genomic_DNA"/>
</dbReference>
<keyword evidence="2" id="KW-0812">Transmembrane</keyword>
<feature type="compositionally biased region" description="Basic and acidic residues" evidence="1">
    <location>
        <begin position="35"/>
        <end position="48"/>
    </location>
</feature>
<reference evidence="3 4" key="1">
    <citation type="journal article" date="2019" name="Nat. Ecol. Evol.">
        <title>Megaphylogeny resolves global patterns of mushroom evolution.</title>
        <authorList>
            <person name="Varga T."/>
            <person name="Krizsan K."/>
            <person name="Foldi C."/>
            <person name="Dima B."/>
            <person name="Sanchez-Garcia M."/>
            <person name="Sanchez-Ramirez S."/>
            <person name="Szollosi G.J."/>
            <person name="Szarkandi J.G."/>
            <person name="Papp V."/>
            <person name="Albert L."/>
            <person name="Andreopoulos W."/>
            <person name="Angelini C."/>
            <person name="Antonin V."/>
            <person name="Barry K.W."/>
            <person name="Bougher N.L."/>
            <person name="Buchanan P."/>
            <person name="Buyck B."/>
            <person name="Bense V."/>
            <person name="Catcheside P."/>
            <person name="Chovatia M."/>
            <person name="Cooper J."/>
            <person name="Damon W."/>
            <person name="Desjardin D."/>
            <person name="Finy P."/>
            <person name="Geml J."/>
            <person name="Haridas S."/>
            <person name="Hughes K."/>
            <person name="Justo A."/>
            <person name="Karasinski D."/>
            <person name="Kautmanova I."/>
            <person name="Kiss B."/>
            <person name="Kocsube S."/>
            <person name="Kotiranta H."/>
            <person name="LaButti K.M."/>
            <person name="Lechner B.E."/>
            <person name="Liimatainen K."/>
            <person name="Lipzen A."/>
            <person name="Lukacs Z."/>
            <person name="Mihaltcheva S."/>
            <person name="Morgado L.N."/>
            <person name="Niskanen T."/>
            <person name="Noordeloos M.E."/>
            <person name="Ohm R.A."/>
            <person name="Ortiz-Santana B."/>
            <person name="Ovrebo C."/>
            <person name="Racz N."/>
            <person name="Riley R."/>
            <person name="Savchenko A."/>
            <person name="Shiryaev A."/>
            <person name="Soop K."/>
            <person name="Spirin V."/>
            <person name="Szebenyi C."/>
            <person name="Tomsovsky M."/>
            <person name="Tulloss R.E."/>
            <person name="Uehling J."/>
            <person name="Grigoriev I.V."/>
            <person name="Vagvolgyi C."/>
            <person name="Papp T."/>
            <person name="Martin F.M."/>
            <person name="Miettinen O."/>
            <person name="Hibbett D.S."/>
            <person name="Nagy L.G."/>
        </authorList>
    </citation>
    <scope>NUCLEOTIDE SEQUENCE [LARGE SCALE GENOMIC DNA]</scope>
    <source>
        <strain evidence="3 4">HHB13444</strain>
    </source>
</reference>
<protein>
    <submittedName>
        <fullName evidence="3">Uncharacterized protein</fullName>
    </submittedName>
</protein>
<keyword evidence="2" id="KW-0472">Membrane</keyword>